<dbReference type="OrthoDB" id="9802489at2"/>
<dbReference type="RefSeq" id="WP_110293385.1">
    <property type="nucleotide sequence ID" value="NZ_QJKF01000002.1"/>
</dbReference>
<dbReference type="Proteomes" id="UP000247569">
    <property type="component" value="Unassembled WGS sequence"/>
</dbReference>
<dbReference type="Gene3D" id="1.20.1290.10">
    <property type="entry name" value="AhpD-like"/>
    <property type="match status" value="2"/>
</dbReference>
<feature type="domain" description="Carboxymuconolactone decarboxylase-like" evidence="1">
    <location>
        <begin position="41"/>
        <end position="126"/>
    </location>
</feature>
<dbReference type="AlphaFoldDB" id="A0A318K6S8"/>
<dbReference type="Pfam" id="PF02627">
    <property type="entry name" value="CMD"/>
    <property type="match status" value="2"/>
</dbReference>
<dbReference type="InterPro" id="IPR029032">
    <property type="entry name" value="AhpD-like"/>
</dbReference>
<dbReference type="InterPro" id="IPR052512">
    <property type="entry name" value="4CMD/NDH-1_regulator"/>
</dbReference>
<protein>
    <submittedName>
        <fullName evidence="2">4-carboxymuconolactone decarboxylase</fullName>
    </submittedName>
</protein>
<name>A0A318K6S8_9NOCA</name>
<proteinExistence type="predicted"/>
<dbReference type="InterPro" id="IPR003779">
    <property type="entry name" value="CMD-like"/>
</dbReference>
<evidence type="ECO:0000259" key="1">
    <source>
        <dbReference type="Pfam" id="PF02627"/>
    </source>
</evidence>
<gene>
    <name evidence="2" type="ORF">DFR70_10274</name>
</gene>
<keyword evidence="3" id="KW-1185">Reference proteome</keyword>
<accession>A0A318K6S8</accession>
<feature type="domain" description="Carboxymuconolactone decarboxylase-like" evidence="1">
    <location>
        <begin position="176"/>
        <end position="259"/>
    </location>
</feature>
<dbReference type="SUPFAM" id="SSF69118">
    <property type="entry name" value="AhpD-like"/>
    <property type="match status" value="1"/>
</dbReference>
<dbReference type="PANTHER" id="PTHR33570:SF10">
    <property type="entry name" value="GAMMA-CARBOXYMUCONOLACTONE DECARBOXYLASE"/>
    <property type="match status" value="1"/>
</dbReference>
<dbReference type="GO" id="GO:0051920">
    <property type="term" value="F:peroxiredoxin activity"/>
    <property type="evidence" value="ECO:0007669"/>
    <property type="project" value="InterPro"/>
</dbReference>
<sequence>MTSTQHTTGQNDRYERGLALLRQVGGQERPAVLDSLADIAPDLGRLTVEFGYGDILSRPGLTLRERQLATVGALAALGNAAPQLRFHIDGALNVGCTRTEIVEVMIHASVYAGFPAALNGLTAAKEVFAARPDLPAESPATTPPAGDRFERGAAKLDEVDGHAGEQVIASLRDIAPDFARLIIEFSFGDVYSRPGLDLKTREIVSVAMCTALGVAPQLGVHIHGLLNVGGTETEVVEVLIQMAGYAGFPAALNGIAVARTVFAERTSHRNSDV</sequence>
<dbReference type="PANTHER" id="PTHR33570">
    <property type="entry name" value="4-CARBOXYMUCONOLACTONE DECARBOXYLASE FAMILY PROTEIN"/>
    <property type="match status" value="1"/>
</dbReference>
<dbReference type="EMBL" id="QJKF01000002">
    <property type="protein sequence ID" value="PXX68394.1"/>
    <property type="molecule type" value="Genomic_DNA"/>
</dbReference>
<evidence type="ECO:0000313" key="3">
    <source>
        <dbReference type="Proteomes" id="UP000247569"/>
    </source>
</evidence>
<reference evidence="2 3" key="1">
    <citation type="submission" date="2018-05" db="EMBL/GenBank/DDBJ databases">
        <title>Genomic Encyclopedia of Type Strains, Phase IV (KMG-IV): sequencing the most valuable type-strain genomes for metagenomic binning, comparative biology and taxonomic classification.</title>
        <authorList>
            <person name="Goeker M."/>
        </authorList>
    </citation>
    <scope>NUCLEOTIDE SEQUENCE [LARGE SCALE GENOMIC DNA]</scope>
    <source>
        <strain evidence="2 3">DSM 44704</strain>
    </source>
</reference>
<comment type="caution">
    <text evidence="2">The sequence shown here is derived from an EMBL/GenBank/DDBJ whole genome shotgun (WGS) entry which is preliminary data.</text>
</comment>
<evidence type="ECO:0000313" key="2">
    <source>
        <dbReference type="EMBL" id="PXX68394.1"/>
    </source>
</evidence>
<organism evidence="2 3">
    <name type="scientific">Nocardia tenerifensis</name>
    <dbReference type="NCBI Taxonomy" id="228006"/>
    <lineage>
        <taxon>Bacteria</taxon>
        <taxon>Bacillati</taxon>
        <taxon>Actinomycetota</taxon>
        <taxon>Actinomycetes</taxon>
        <taxon>Mycobacteriales</taxon>
        <taxon>Nocardiaceae</taxon>
        <taxon>Nocardia</taxon>
    </lineage>
</organism>